<name>A0A059E634_9PROT</name>
<dbReference type="Pfam" id="PF13547">
    <property type="entry name" value="GTA_TIM"/>
    <property type="match status" value="1"/>
</dbReference>
<dbReference type="SUPFAM" id="SSF51445">
    <property type="entry name" value="(Trans)glycosidases"/>
    <property type="match status" value="1"/>
</dbReference>
<dbReference type="PATRIC" id="fig|1280948.3.peg.1255"/>
<feature type="domain" description="GTA TIM-barrel-like" evidence="1">
    <location>
        <begin position="398"/>
        <end position="681"/>
    </location>
</feature>
<organism evidence="4 5">
    <name type="scientific">Hyphomonas atlantica</name>
    <dbReference type="NCBI Taxonomy" id="1280948"/>
    <lineage>
        <taxon>Bacteria</taxon>
        <taxon>Pseudomonadati</taxon>
        <taxon>Pseudomonadota</taxon>
        <taxon>Alphaproteobacteria</taxon>
        <taxon>Hyphomonadales</taxon>
        <taxon>Hyphomonadaceae</taxon>
        <taxon>Hyphomonas</taxon>
    </lineage>
</organism>
<dbReference type="Pfam" id="PF23666">
    <property type="entry name" value="Rcc01698_C"/>
    <property type="match status" value="1"/>
</dbReference>
<dbReference type="EMBL" id="AWFH01000007">
    <property type="protein sequence ID" value="KCZ63060.1"/>
    <property type="molecule type" value="Genomic_DNA"/>
</dbReference>
<sequence length="1207" mass="127294">MAQIVFSSVGQAIGQQALPQGLNLLGRQLSGAAIGKSLGNLAGRAVGAYFAPAQEGPRVKSLPVMEAREGAGMPSVYGRMRVGGQVIWAARFKETKTTRRAGSKGGPKLTEYDYSVSFAVALGEGPILGVRRAWANGEAFDLSGVVHRVYPGDEVQAPDPLIEMIEGTGKAPAYRGTAYIVFEDLPLDAFGNRLPQLSFEVERVPPGGAEPGLSDVVTAVNIIPASGEFVYATEIVREQVFAGKERALNAWSGEARADFLVSLDQLETDLPRVSHVALTVGWFGTSIAAGTCEIHPGVEVRERVTVPYAWEVAGVARGDAYVISRDEGGNPNYGGTPADRCVIDAIREMNARGLSVTLSPFLFMDSEGFPWRGRIGVSADGTAAARSEIDAFVNGANGFRRFILQHAQLAAEAGGVEAFLIGSEMVGLTRVRDEAGAFPFVEALVALAAEVKAILPGADISYAADWTEYGAHVPGDGTGDVLFPLDALWASADVDFVGVDWYPPLGDWRDGAAHLDALAGYGAADDPAYLASQIAGGEAYDWYYADGTARDAQTRLSIQDGAYGEHFIFRRKDITGWANAYHHERPGGVRAATPTGWTPGMKPVRLMEIGFAAVDKGGNAPNVFFDPKSSESALPPYSNGARDEVFQRRALAAVLPHWEAEPLVEAAYVWAWDGRPFPAWPLKEAVWSDGGNWARGHWLNGRSGLAPLADVVADICARGGVEDVDVSGLDGVVEGYGLDGVHSVRAALEPLKVAYGFECVERDGALVFRMAGEGEVLDVSAAALTETGAQRTRGLLDKAPARLRLSYIDLEADYQPGLAEARAGGGDARLVQDVTLPLALGASRAEAVAGALLDAAASGESLTCALPLSALALEPGDGLRLEDGAVWRVSDVVDRGGVRALTCHEELTPMPRVRAGQAGSAPPEAAVFGGVDLVIMDAPHLPEFGEETGPLVAAWVDPWPGEVAVLAGLAEDALNEVARLSRPAVIGRLTDACGPGPVGRWDLATVLSVYCPGGEFASLPEGQVLSGGNAALLETEAGWECIQFQSADLVAPDVWQLSGLLRGQRGSVPGRAQIGARLVMLDAAVVRARLGGETLGVEMMWKAVTDDTAMAETFEDQAGRPWPVAHLRRVGDQLSWTRRGADVPESWALPEAENAGRFAVAFDFGSGFSASEIVEVPSAVWPVGAVAARVAEIGPDGRIGAWQSCGA</sequence>
<proteinExistence type="predicted"/>
<dbReference type="CDD" id="cd19607">
    <property type="entry name" value="GTA_TIM-barrel-like"/>
    <property type="match status" value="1"/>
</dbReference>
<dbReference type="Pfam" id="PF13550">
    <property type="entry name" value="Phage-tail_3"/>
    <property type="match status" value="1"/>
</dbReference>
<dbReference type="STRING" id="1280948.HY36_15110"/>
<comment type="caution">
    <text evidence="4">The sequence shown here is derived from an EMBL/GenBank/DDBJ whole genome shotgun (WGS) entry which is preliminary data.</text>
</comment>
<dbReference type="Gene3D" id="3.20.20.80">
    <property type="entry name" value="Glycosidases"/>
    <property type="match status" value="1"/>
</dbReference>
<feature type="domain" description="Rcc01698-like C-terminal" evidence="3">
    <location>
        <begin position="984"/>
        <end position="1079"/>
    </location>
</feature>
<dbReference type="InterPro" id="IPR032876">
    <property type="entry name" value="J_dom"/>
</dbReference>
<dbReference type="RefSeq" id="WP_051602552.1">
    <property type="nucleotide sequence ID" value="NZ_AWFH01000007.1"/>
</dbReference>
<dbReference type="eggNOG" id="COG3391">
    <property type="taxonomic scope" value="Bacteria"/>
</dbReference>
<evidence type="ECO:0000313" key="5">
    <source>
        <dbReference type="Proteomes" id="UP000024547"/>
    </source>
</evidence>
<dbReference type="InterPro" id="IPR025195">
    <property type="entry name" value="GTA_TIM_dom"/>
</dbReference>
<evidence type="ECO:0000259" key="3">
    <source>
        <dbReference type="Pfam" id="PF23666"/>
    </source>
</evidence>
<accession>A0A059E634</accession>
<evidence type="ECO:0000313" key="4">
    <source>
        <dbReference type="EMBL" id="KCZ63060.1"/>
    </source>
</evidence>
<dbReference type="InterPro" id="IPR017853">
    <property type="entry name" value="GH"/>
</dbReference>
<dbReference type="AlphaFoldDB" id="A0A059E634"/>
<evidence type="ECO:0000259" key="1">
    <source>
        <dbReference type="Pfam" id="PF13547"/>
    </source>
</evidence>
<dbReference type="InterPro" id="IPR056490">
    <property type="entry name" value="Rcc01698_C"/>
</dbReference>
<dbReference type="OrthoDB" id="8445115at2"/>
<reference evidence="4 5" key="1">
    <citation type="journal article" date="2014" name="Antonie Van Leeuwenhoek">
        <title>Hyphomonas beringensis sp. nov. and Hyphomonas chukchiensis sp. nov., isolated from surface seawater of the Bering Sea and Chukchi Sea.</title>
        <authorList>
            <person name="Li C."/>
            <person name="Lai Q."/>
            <person name="Li G."/>
            <person name="Dong C."/>
            <person name="Wang J."/>
            <person name="Liao Y."/>
            <person name="Shao Z."/>
        </authorList>
    </citation>
    <scope>NUCLEOTIDE SEQUENCE [LARGE SCALE GENOMIC DNA]</scope>
    <source>
        <strain evidence="4 5">22II1-22F38</strain>
    </source>
</reference>
<evidence type="ECO:0008006" key="6">
    <source>
        <dbReference type="Google" id="ProtNLM"/>
    </source>
</evidence>
<feature type="domain" description="Tip attachment protein J" evidence="2">
    <location>
        <begin position="742"/>
        <end position="892"/>
    </location>
</feature>
<dbReference type="Proteomes" id="UP000024547">
    <property type="component" value="Unassembled WGS sequence"/>
</dbReference>
<evidence type="ECO:0000259" key="2">
    <source>
        <dbReference type="Pfam" id="PF13550"/>
    </source>
</evidence>
<keyword evidence="5" id="KW-1185">Reference proteome</keyword>
<gene>
    <name evidence="4" type="ORF">HY36_15110</name>
</gene>
<protein>
    <recommendedName>
        <fullName evidence="6">GTA TIM-barrel-like domain-containing protein</fullName>
    </recommendedName>
</protein>